<accession>A0A1P8K3Y5</accession>
<evidence type="ECO:0000256" key="2">
    <source>
        <dbReference type="ARBA" id="ARBA00022801"/>
    </source>
</evidence>
<sequence length="288" mass="31941">MDYWMFVPTRALADRHKPMPLVVMLHGCTQTAAEFAQGTRMNALAQRKGFAVLYPQQLASVDNNRCWHWHLRATQQGGGEVRWVVGAIHKVMRTLPIDASRVYIAGLSAGAALAQIVALRHPQLIAAVGLHSAPVFGTVDSRMGAFSAMQHGSSHSLAHAVHDMALSPEFPRMPAILLQGDADKVVRSVNLMQLAQQFRLVNHIDDAAQEPVPHEFAERLTGRSPRHAYQVLDYSLGRSTLVRVCRIKGLDHAWSGGDAQFRFNAAPGPDASLMMWNFFQMHRRVDSK</sequence>
<dbReference type="EMBL" id="CP019236">
    <property type="protein sequence ID" value="APW40725.1"/>
    <property type="molecule type" value="Genomic_DNA"/>
</dbReference>
<dbReference type="SUPFAM" id="SSF53474">
    <property type="entry name" value="alpha/beta-Hydrolases"/>
    <property type="match status" value="1"/>
</dbReference>
<keyword evidence="1" id="KW-0732">Signal</keyword>
<protein>
    <submittedName>
        <fullName evidence="3">PHB depolymerase esterase</fullName>
    </submittedName>
</protein>
<gene>
    <name evidence="3" type="ORF">RD110_15180</name>
</gene>
<dbReference type="PANTHER" id="PTHR43037">
    <property type="entry name" value="UNNAMED PRODUCT-RELATED"/>
    <property type="match status" value="1"/>
</dbReference>
<dbReference type="KEGG" id="rhy:RD110_15180"/>
<dbReference type="STRING" id="1842727.RD110_15180"/>
<dbReference type="InterPro" id="IPR029058">
    <property type="entry name" value="AB_hydrolase_fold"/>
</dbReference>
<dbReference type="Pfam" id="PF10503">
    <property type="entry name" value="Esterase_PHB"/>
    <property type="match status" value="1"/>
</dbReference>
<dbReference type="NCBIfam" id="TIGR01840">
    <property type="entry name" value="esterase_phb"/>
    <property type="match status" value="1"/>
</dbReference>
<name>A0A1P8K3Y5_9BURK</name>
<dbReference type="InterPro" id="IPR050955">
    <property type="entry name" value="Plant_Biomass_Hydrol_Est"/>
</dbReference>
<dbReference type="GO" id="GO:0005576">
    <property type="term" value="C:extracellular region"/>
    <property type="evidence" value="ECO:0007669"/>
    <property type="project" value="InterPro"/>
</dbReference>
<dbReference type="GO" id="GO:0016787">
    <property type="term" value="F:hydrolase activity"/>
    <property type="evidence" value="ECO:0007669"/>
    <property type="project" value="UniProtKB-KW"/>
</dbReference>
<dbReference type="AlphaFoldDB" id="A0A1P8K3Y5"/>
<dbReference type="InterPro" id="IPR010126">
    <property type="entry name" value="Esterase_phb"/>
</dbReference>
<dbReference type="OrthoDB" id="9767239at2"/>
<reference evidence="3 4" key="1">
    <citation type="submission" date="2017-01" db="EMBL/GenBank/DDBJ databases">
        <authorList>
            <person name="Mah S.A."/>
            <person name="Swanson W.J."/>
            <person name="Moy G.W."/>
            <person name="Vacquier V.D."/>
        </authorList>
    </citation>
    <scope>NUCLEOTIDE SEQUENCE [LARGE SCALE GENOMIC DNA]</scope>
    <source>
        <strain evidence="3 4">DCY110</strain>
    </source>
</reference>
<keyword evidence="2" id="KW-0378">Hydrolase</keyword>
<organism evidence="3 4">
    <name type="scientific">Rhodoferax koreensis</name>
    <dbReference type="NCBI Taxonomy" id="1842727"/>
    <lineage>
        <taxon>Bacteria</taxon>
        <taxon>Pseudomonadati</taxon>
        <taxon>Pseudomonadota</taxon>
        <taxon>Betaproteobacteria</taxon>
        <taxon>Burkholderiales</taxon>
        <taxon>Comamonadaceae</taxon>
        <taxon>Rhodoferax</taxon>
    </lineage>
</organism>
<dbReference type="PANTHER" id="PTHR43037:SF1">
    <property type="entry name" value="BLL1128 PROTEIN"/>
    <property type="match status" value="1"/>
</dbReference>
<dbReference type="Proteomes" id="UP000186609">
    <property type="component" value="Chromosome"/>
</dbReference>
<evidence type="ECO:0000313" key="3">
    <source>
        <dbReference type="EMBL" id="APW40725.1"/>
    </source>
</evidence>
<evidence type="ECO:0000256" key="1">
    <source>
        <dbReference type="ARBA" id="ARBA00022729"/>
    </source>
</evidence>
<dbReference type="Gene3D" id="3.40.50.1820">
    <property type="entry name" value="alpha/beta hydrolase"/>
    <property type="match status" value="1"/>
</dbReference>
<proteinExistence type="predicted"/>
<keyword evidence="4" id="KW-1185">Reference proteome</keyword>
<evidence type="ECO:0000313" key="4">
    <source>
        <dbReference type="Proteomes" id="UP000186609"/>
    </source>
</evidence>